<dbReference type="RefSeq" id="WP_215624757.1">
    <property type="nucleotide sequence ID" value="NZ_CP067089.2"/>
</dbReference>
<dbReference type="Proteomes" id="UP000595917">
    <property type="component" value="Chromosome"/>
</dbReference>
<feature type="signal peptide" evidence="1">
    <location>
        <begin position="1"/>
        <end position="21"/>
    </location>
</feature>
<protein>
    <recommendedName>
        <fullName evidence="4">Porin</fullName>
    </recommendedName>
</protein>
<reference evidence="2" key="1">
    <citation type="submission" date="2021-01" db="EMBL/GenBank/DDBJ databases">
        <title>Description of Breznakiella homolactica.</title>
        <authorList>
            <person name="Song Y."/>
            <person name="Brune A."/>
        </authorList>
    </citation>
    <scope>NUCLEOTIDE SEQUENCE</scope>
    <source>
        <strain evidence="2">RmG30</strain>
    </source>
</reference>
<evidence type="ECO:0000313" key="3">
    <source>
        <dbReference type="Proteomes" id="UP000595917"/>
    </source>
</evidence>
<feature type="chain" id="PRO_5030757343" description="Porin" evidence="1">
    <location>
        <begin position="22"/>
        <end position="390"/>
    </location>
</feature>
<dbReference type="AlphaFoldDB" id="A0A7T7XJN3"/>
<evidence type="ECO:0000256" key="1">
    <source>
        <dbReference type="SAM" id="SignalP"/>
    </source>
</evidence>
<keyword evidence="3" id="KW-1185">Reference proteome</keyword>
<evidence type="ECO:0000313" key="2">
    <source>
        <dbReference type="EMBL" id="QQO07452.1"/>
    </source>
</evidence>
<sequence>MKQKCSAAVFFLAAVMGVIFPASLPAEGPVISGILDTKVSFSAGAGEMPDFSYGIEEYANLRMRSTVGDRGTIYAAFNLIAAAGAGAFTASLTPEGSAGSGASALVTGDNYSAALDLERLYFRVNSDFLDVEAGLMRLAFGYGQVWRPSDFLNPRNPLFPDLRPRAVLGGTVAVYPSETMKIQGFGAAPRNSLNLHGSGAVAGAAGDMHWERLSMQALYAYESPREETPLGLHRGGLSLKAELELGFILDLMYLYNHDTEPGIRGLSASAGFDYSFYDGRFYVLAEYLYSGAESVTSGEFSNRNYIYGMVLYRFTDYTNLSLACMASIDDVSFSPVVTLEHDLFQGMTLSLTGRVPLDRDLFSGDGNHGELGPDNSGTRLLVSAAVRFRF</sequence>
<evidence type="ECO:0008006" key="4">
    <source>
        <dbReference type="Google" id="ProtNLM"/>
    </source>
</evidence>
<gene>
    <name evidence="2" type="ORF">JFL75_10820</name>
</gene>
<name>A0A7T7XJN3_9SPIR</name>
<organism evidence="2 3">
    <name type="scientific">Breznakiella homolactica</name>
    <dbReference type="NCBI Taxonomy" id="2798577"/>
    <lineage>
        <taxon>Bacteria</taxon>
        <taxon>Pseudomonadati</taxon>
        <taxon>Spirochaetota</taxon>
        <taxon>Spirochaetia</taxon>
        <taxon>Spirochaetales</taxon>
        <taxon>Breznakiellaceae</taxon>
        <taxon>Breznakiella</taxon>
    </lineage>
</organism>
<proteinExistence type="predicted"/>
<keyword evidence="1" id="KW-0732">Signal</keyword>
<dbReference type="KEGG" id="bhc:JFL75_10820"/>
<dbReference type="EMBL" id="CP067089">
    <property type="protein sequence ID" value="QQO07452.1"/>
    <property type="molecule type" value="Genomic_DNA"/>
</dbReference>
<accession>A0A7T7XJN3</accession>